<dbReference type="VEuPathDB" id="AmoebaDB:KM1_254830"/>
<evidence type="ECO:0000313" key="1">
    <source>
        <dbReference type="EMBL" id="EMS14584.1"/>
    </source>
</evidence>
<accession>M7WT39</accession>
<gene>
    <name evidence="1" type="ORF">KM1_254830</name>
</gene>
<organism evidence="1 2">
    <name type="scientific">Entamoeba histolytica HM-3:IMSS</name>
    <dbReference type="NCBI Taxonomy" id="885315"/>
    <lineage>
        <taxon>Eukaryota</taxon>
        <taxon>Amoebozoa</taxon>
        <taxon>Evosea</taxon>
        <taxon>Archamoebae</taxon>
        <taxon>Mastigamoebida</taxon>
        <taxon>Entamoebidae</taxon>
        <taxon>Entamoeba</taxon>
    </lineage>
</organism>
<proteinExistence type="predicted"/>
<dbReference type="Proteomes" id="UP000030780">
    <property type="component" value="Unassembled WGS sequence"/>
</dbReference>
<evidence type="ECO:0000313" key="2">
    <source>
        <dbReference type="Proteomes" id="UP000030780"/>
    </source>
</evidence>
<name>M7WT39_ENTHI</name>
<protein>
    <submittedName>
        <fullName evidence="1">Uncharacterized protein</fullName>
    </submittedName>
</protein>
<sequence length="75" mass="8830">MSSCITPFPNELMSPTSIKIMSVQSEYLKSFITLTFPSISCNFLLCRNLIRIRCYIEYIKCVYWFTCQVNDSHIF</sequence>
<dbReference type="AlphaFoldDB" id="M7WT39"/>
<dbReference type="EMBL" id="KB637916">
    <property type="protein sequence ID" value="EMS14584.1"/>
    <property type="molecule type" value="Genomic_DNA"/>
</dbReference>
<reference evidence="1 2" key="1">
    <citation type="submission" date="2013-01" db="EMBL/GenBank/DDBJ databases">
        <authorList>
            <person name="Inman J."/>
            <person name="Zafar N."/>
            <person name="Lorenzi H."/>
            <person name="Caler E."/>
        </authorList>
    </citation>
    <scope>NUCLEOTIDE SEQUENCE [LARGE SCALE GENOMIC DNA]</scope>
    <source>
        <strain evidence="1 2">HM-3:IMSS</strain>
    </source>
</reference>